<sequence>MGPELEMKPKTEGPTKVSFHDENRNIHQVLEDQSMPCMSNCKENTADMEVLSVEQTAAPNGSENEEELNITDSVYPSNIGLVESECQDATENSQSSSFGDTITRVVNSSVFDIDEVDSRLCAGNASLFEFDQYSEAFRMRKRKVTAHWRKYIRPLMWRCKWIELQINELQSQALKYDRELAEYDERKELEFGRFMSENFNSKSLPFSCQMQRNKVMKRKKRKRVEETTDVASYMSHHNLFSCYEKKRSATDGVKMEDDFDNRGIVTCGNGECGINDGESSFQFQDGDSSLEEILWKMEVLQSQVCKLKTRIEKVVIENPANYSSNFGFLGPCDAMASSALNPASPPEMGNRLLVESQHTSDHNMRDLLMLESAVPSHGQVAPYPDMIESTDHPQVGGLFENTVDGMLINNKAGKEGWQDFEKVRDQLLEKSQVSTEEQKSNPAVLNSEADMPPKNSEPNGESSVKAASSTKPDRPDYPWNTRYRGKRKPGSTFK</sequence>
<feature type="region of interest" description="Disordered" evidence="1">
    <location>
        <begin position="430"/>
        <end position="494"/>
    </location>
</feature>
<gene>
    <name evidence="2" type="ORF">FNV43_RR17651</name>
</gene>
<keyword evidence="3" id="KW-1185">Reference proteome</keyword>
<feature type="compositionally biased region" description="Polar residues" evidence="1">
    <location>
        <begin position="430"/>
        <end position="444"/>
    </location>
</feature>
<reference evidence="2" key="1">
    <citation type="submission" date="2020-03" db="EMBL/GenBank/DDBJ databases">
        <title>A high-quality chromosome-level genome assembly of a woody plant with both climbing and erect habits, Rhamnella rubrinervis.</title>
        <authorList>
            <person name="Lu Z."/>
            <person name="Yang Y."/>
            <person name="Zhu X."/>
            <person name="Sun Y."/>
        </authorList>
    </citation>
    <scope>NUCLEOTIDE SEQUENCE</scope>
    <source>
        <strain evidence="2">BYM</strain>
        <tissue evidence="2">Leaf</tissue>
    </source>
</reference>
<evidence type="ECO:0000313" key="3">
    <source>
        <dbReference type="Proteomes" id="UP000796880"/>
    </source>
</evidence>
<evidence type="ECO:0000313" key="2">
    <source>
        <dbReference type="EMBL" id="KAF3439374.1"/>
    </source>
</evidence>
<comment type="caution">
    <text evidence="2">The sequence shown here is derived from an EMBL/GenBank/DDBJ whole genome shotgun (WGS) entry which is preliminary data.</text>
</comment>
<feature type="compositionally biased region" description="Polar residues" evidence="1">
    <location>
        <begin position="456"/>
        <end position="470"/>
    </location>
</feature>
<accession>A0A8K0GV21</accession>
<dbReference type="CDD" id="cd11650">
    <property type="entry name" value="AT4G37440_like"/>
    <property type="match status" value="1"/>
</dbReference>
<name>A0A8K0GV21_9ROSA</name>
<evidence type="ECO:0000256" key="1">
    <source>
        <dbReference type="SAM" id="MobiDB-lite"/>
    </source>
</evidence>
<dbReference type="EMBL" id="VOIH02000008">
    <property type="protein sequence ID" value="KAF3439374.1"/>
    <property type="molecule type" value="Genomic_DNA"/>
</dbReference>
<dbReference type="Proteomes" id="UP000796880">
    <property type="component" value="Unassembled WGS sequence"/>
</dbReference>
<dbReference type="OrthoDB" id="21648at2759"/>
<organism evidence="2 3">
    <name type="scientific">Rhamnella rubrinervis</name>
    <dbReference type="NCBI Taxonomy" id="2594499"/>
    <lineage>
        <taxon>Eukaryota</taxon>
        <taxon>Viridiplantae</taxon>
        <taxon>Streptophyta</taxon>
        <taxon>Embryophyta</taxon>
        <taxon>Tracheophyta</taxon>
        <taxon>Spermatophyta</taxon>
        <taxon>Magnoliopsida</taxon>
        <taxon>eudicotyledons</taxon>
        <taxon>Gunneridae</taxon>
        <taxon>Pentapetalae</taxon>
        <taxon>rosids</taxon>
        <taxon>fabids</taxon>
        <taxon>Rosales</taxon>
        <taxon>Rhamnaceae</taxon>
        <taxon>rhamnoid group</taxon>
        <taxon>Rhamneae</taxon>
        <taxon>Rhamnella</taxon>
    </lineage>
</organism>
<feature type="region of interest" description="Disordered" evidence="1">
    <location>
        <begin position="1"/>
        <end position="21"/>
    </location>
</feature>
<dbReference type="PANTHER" id="PTHR34057:SF10">
    <property type="entry name" value="TRANSPOSASE, PTTA_EN_SPM, PLANT"/>
    <property type="match status" value="1"/>
</dbReference>
<feature type="compositionally biased region" description="Basic residues" evidence="1">
    <location>
        <begin position="483"/>
        <end position="494"/>
    </location>
</feature>
<protein>
    <submittedName>
        <fullName evidence="2">Uncharacterized protein</fullName>
    </submittedName>
</protein>
<dbReference type="InterPro" id="IPR038745">
    <property type="entry name" value="AT4G37440-like"/>
</dbReference>
<proteinExistence type="predicted"/>
<dbReference type="AlphaFoldDB" id="A0A8K0GV21"/>
<dbReference type="PANTHER" id="PTHR34057">
    <property type="entry name" value="ELONGATION FACTOR"/>
    <property type="match status" value="1"/>
</dbReference>